<dbReference type="RefSeq" id="WP_073241165.1">
    <property type="nucleotide sequence ID" value="NZ_BJNP01000005.1"/>
</dbReference>
<reference evidence="1 2" key="1">
    <citation type="submission" date="2019-06" db="EMBL/GenBank/DDBJ databases">
        <title>Whole genome shotgun sequence of Flavobacterium flevense NBRC 14960.</title>
        <authorList>
            <person name="Hosoyama A."/>
            <person name="Uohara A."/>
            <person name="Ohji S."/>
            <person name="Ichikawa N."/>
        </authorList>
    </citation>
    <scope>NUCLEOTIDE SEQUENCE [LARGE SCALE GENOMIC DNA]</scope>
    <source>
        <strain evidence="1 2">NBRC 14960</strain>
    </source>
</reference>
<organism evidence="1 2">
    <name type="scientific">Flavobacterium flevense</name>
    <dbReference type="NCBI Taxonomy" id="983"/>
    <lineage>
        <taxon>Bacteria</taxon>
        <taxon>Pseudomonadati</taxon>
        <taxon>Bacteroidota</taxon>
        <taxon>Flavobacteriia</taxon>
        <taxon>Flavobacteriales</taxon>
        <taxon>Flavobacteriaceae</taxon>
        <taxon>Flavobacterium</taxon>
    </lineage>
</organism>
<comment type="caution">
    <text evidence="1">The sequence shown here is derived from an EMBL/GenBank/DDBJ whole genome shotgun (WGS) entry which is preliminary data.</text>
</comment>
<dbReference type="OrthoDB" id="1290722at2"/>
<keyword evidence="2" id="KW-1185">Reference proteome</keyword>
<dbReference type="Proteomes" id="UP000316775">
    <property type="component" value="Unassembled WGS sequence"/>
</dbReference>
<name>A0A4Y4ASF3_9FLAO</name>
<evidence type="ECO:0000313" key="1">
    <source>
        <dbReference type="EMBL" id="GEC71171.1"/>
    </source>
</evidence>
<protein>
    <recommendedName>
        <fullName evidence="3">Heparinase</fullName>
    </recommendedName>
</protein>
<gene>
    <name evidence="1" type="ORF">FFL01_07100</name>
</gene>
<dbReference type="STRING" id="983.SAMN05443543_101308"/>
<dbReference type="EMBL" id="BJNP01000005">
    <property type="protein sequence ID" value="GEC71171.1"/>
    <property type="molecule type" value="Genomic_DNA"/>
</dbReference>
<dbReference type="AlphaFoldDB" id="A0A4Y4ASF3"/>
<evidence type="ECO:0008006" key="3">
    <source>
        <dbReference type="Google" id="ProtNLM"/>
    </source>
</evidence>
<evidence type="ECO:0000313" key="2">
    <source>
        <dbReference type="Proteomes" id="UP000316775"/>
    </source>
</evidence>
<proteinExistence type="predicted"/>
<accession>A0A4Y4ASF3</accession>
<sequence>MNPISRGEFLKLGSLSLLGALVSDAVLANEHFLSAPATKKDSHLMKKLLLHNDETVEELLQKEWIDSDVRLNSYRSLAGTIAVFVASISHSESKFYKSETVAERLNQSADILLKGQYSDGTVDAGGNRQSPPDTAFVLESICSAATVLNSNKQTQLEALRNKLKKFIQNAGEALITGGVHTPNHRWVVCAALAHINSLYPDVRYINRINQWLAEGIYLNQDGHYSERSGVYSAVIDKALITMATLLNKPELLDIVEKNLITYYYYTEPNGDLVTVDSKRQDQFMNLTVSKFYLQYRFMAIHTANPMFIYMVNLIEKSPDFDYSVLSHALIDFIENPELQQQIPEISNIANDFEKFFAVSNLARIRRGKTSITLFGGNDKPVMIVSGRSSNPNFLMYRKGDAILKYMRLSSSFFRMGYFSSDGIEKVGNKYILKETKQGDYYQPLAPEFLKADGDYQLSESKDKRFWNKMDFENRVASNIKTQTTTIEIEENNGELTLDFKVDGPPNVEITIEMCFKEGTQITGATVEEKGNYFLKSGNAQLSMGNDVIELGPGLGEHQNVNSLDSEEYAYHQGTLRTEGVHVYITGLTPFQHKMTIS</sequence>